<organism evidence="1">
    <name type="scientific">Zea mays</name>
    <name type="common">Maize</name>
    <dbReference type="NCBI Taxonomy" id="4577"/>
    <lineage>
        <taxon>Eukaryota</taxon>
        <taxon>Viridiplantae</taxon>
        <taxon>Streptophyta</taxon>
        <taxon>Embryophyta</taxon>
        <taxon>Tracheophyta</taxon>
        <taxon>Spermatophyta</taxon>
        <taxon>Magnoliopsida</taxon>
        <taxon>Liliopsida</taxon>
        <taxon>Poales</taxon>
        <taxon>Poaceae</taxon>
        <taxon>PACMAD clade</taxon>
        <taxon>Panicoideae</taxon>
        <taxon>Andropogonodae</taxon>
        <taxon>Andropogoneae</taxon>
        <taxon>Tripsacinae</taxon>
        <taxon>Zea</taxon>
    </lineage>
</organism>
<sequence length="31" mass="3647">MPSMSLSGLRFVVEKQRDVYMCSILSLRVWD</sequence>
<dbReference type="AlphaFoldDB" id="B6UEL7"/>
<name>B6UEL7_MAIZE</name>
<accession>B6UEL7</accession>
<proteinExistence type="evidence at transcript level"/>
<reference evidence="1" key="1">
    <citation type="journal article" date="2009" name="Plant Mol. Biol.">
        <title>Insights into corn genes derived from large-scale cDNA sequencing.</title>
        <authorList>
            <person name="Alexandrov N.N."/>
            <person name="Brover V.V."/>
            <person name="Freidin S."/>
            <person name="Troukhan M.E."/>
            <person name="Tatarinova T.V."/>
            <person name="Zhang H."/>
            <person name="Swaller T.J."/>
            <person name="Lu Y.P."/>
            <person name="Bouck J."/>
            <person name="Flavell R.B."/>
            <person name="Feldmann K.A."/>
        </authorList>
    </citation>
    <scope>NUCLEOTIDE SEQUENCE</scope>
</reference>
<protein>
    <submittedName>
        <fullName evidence="1">Uncharacterized protein</fullName>
    </submittedName>
</protein>
<evidence type="ECO:0000313" key="1">
    <source>
        <dbReference type="EMBL" id="ACG47800.1"/>
    </source>
</evidence>
<dbReference type="EMBL" id="EU975682">
    <property type="protein sequence ID" value="ACG47800.1"/>
    <property type="molecule type" value="mRNA"/>
</dbReference>